<sequence length="98" mass="11035">MRPPGNGPHARVPRAAEAAQRPSLWQNRPEKAISTDVSQNEIIYANAVFFSHVANEPVERDPCWASFDEAVRPFPGHEVGHWTLDRQPSREPILKNQG</sequence>
<dbReference type="Proteomes" id="UP000796761">
    <property type="component" value="Unassembled WGS sequence"/>
</dbReference>
<name>A0A8K1GFF1_9PASS</name>
<evidence type="ECO:0000313" key="2">
    <source>
        <dbReference type="EMBL" id="TRZ17774.1"/>
    </source>
</evidence>
<organism evidence="2 3">
    <name type="scientific">Zosterops borbonicus</name>
    <dbReference type="NCBI Taxonomy" id="364589"/>
    <lineage>
        <taxon>Eukaryota</taxon>
        <taxon>Metazoa</taxon>
        <taxon>Chordata</taxon>
        <taxon>Craniata</taxon>
        <taxon>Vertebrata</taxon>
        <taxon>Euteleostomi</taxon>
        <taxon>Archelosauria</taxon>
        <taxon>Archosauria</taxon>
        <taxon>Dinosauria</taxon>
        <taxon>Saurischia</taxon>
        <taxon>Theropoda</taxon>
        <taxon>Coelurosauria</taxon>
        <taxon>Aves</taxon>
        <taxon>Neognathae</taxon>
        <taxon>Neoaves</taxon>
        <taxon>Telluraves</taxon>
        <taxon>Australaves</taxon>
        <taxon>Passeriformes</taxon>
        <taxon>Sylvioidea</taxon>
        <taxon>Zosteropidae</taxon>
        <taxon>Zosterops</taxon>
    </lineage>
</organism>
<protein>
    <submittedName>
        <fullName evidence="2">Uncharacterized protein</fullName>
    </submittedName>
</protein>
<reference evidence="2" key="1">
    <citation type="submission" date="2019-04" db="EMBL/GenBank/DDBJ databases">
        <title>Genome assembly of Zosterops borbonicus 15179.</title>
        <authorList>
            <person name="Leroy T."/>
            <person name="Anselmetti Y."/>
            <person name="Tilak M.-K."/>
            <person name="Nabholz B."/>
        </authorList>
    </citation>
    <scope>NUCLEOTIDE SEQUENCE</scope>
    <source>
        <strain evidence="2">HGM_15179</strain>
        <tissue evidence="2">Muscle</tissue>
    </source>
</reference>
<accession>A0A8K1GFF1</accession>
<evidence type="ECO:0000256" key="1">
    <source>
        <dbReference type="SAM" id="MobiDB-lite"/>
    </source>
</evidence>
<dbReference type="AlphaFoldDB" id="A0A8K1GFF1"/>
<comment type="caution">
    <text evidence="2">The sequence shown here is derived from an EMBL/GenBank/DDBJ whole genome shotgun (WGS) entry which is preliminary data.</text>
</comment>
<feature type="region of interest" description="Disordered" evidence="1">
    <location>
        <begin position="1"/>
        <end position="32"/>
    </location>
</feature>
<gene>
    <name evidence="2" type="ORF">HGM15179_009324</name>
</gene>
<evidence type="ECO:0000313" key="3">
    <source>
        <dbReference type="Proteomes" id="UP000796761"/>
    </source>
</evidence>
<proteinExistence type="predicted"/>
<dbReference type="EMBL" id="SWJQ01000251">
    <property type="protein sequence ID" value="TRZ17774.1"/>
    <property type="molecule type" value="Genomic_DNA"/>
</dbReference>
<keyword evidence="3" id="KW-1185">Reference proteome</keyword>